<feature type="domain" description="Peptidase M20 dimerisation" evidence="1">
    <location>
        <begin position="188"/>
        <end position="288"/>
    </location>
</feature>
<name>A0ABS9EQS4_9BACT</name>
<proteinExistence type="predicted"/>
<dbReference type="Proteomes" id="UP001200430">
    <property type="component" value="Unassembled WGS sequence"/>
</dbReference>
<protein>
    <submittedName>
        <fullName evidence="2">M20 family metallopeptidase</fullName>
    </submittedName>
</protein>
<keyword evidence="3" id="KW-1185">Reference proteome</keyword>
<dbReference type="Gene3D" id="3.30.70.360">
    <property type="match status" value="1"/>
</dbReference>
<dbReference type="CDD" id="cd03886">
    <property type="entry name" value="M20_Acy1"/>
    <property type="match status" value="1"/>
</dbReference>
<comment type="caution">
    <text evidence="2">The sequence shown here is derived from an EMBL/GenBank/DDBJ whole genome shotgun (WGS) entry which is preliminary data.</text>
</comment>
<dbReference type="Gene3D" id="3.40.630.10">
    <property type="entry name" value="Zn peptidases"/>
    <property type="match status" value="1"/>
</dbReference>
<accession>A0ABS9EQS4</accession>
<reference evidence="2 3" key="1">
    <citation type="submission" date="2022-01" db="EMBL/GenBank/DDBJ databases">
        <title>Dethiosulfovibrio faecalis sp. nov., a novel proteolytic, non-sulfur-reducing bacterium isolated from a marine aquaculture solid waste bioreactor.</title>
        <authorList>
            <person name="Grabowski S."/>
            <person name="Apolinario E."/>
            <person name="Schneider N."/>
            <person name="Marshall C.W."/>
            <person name="Sowers K.R."/>
        </authorList>
    </citation>
    <scope>NUCLEOTIDE SEQUENCE [LARGE SCALE GENOMIC DNA]</scope>
    <source>
        <strain evidence="2 3">DSM 12537</strain>
    </source>
</reference>
<dbReference type="NCBIfam" id="TIGR01891">
    <property type="entry name" value="amidohydrolases"/>
    <property type="match status" value="1"/>
</dbReference>
<dbReference type="PANTHER" id="PTHR11014:SF63">
    <property type="entry name" value="METALLOPEPTIDASE, PUTATIVE (AFU_ORTHOLOGUE AFUA_6G09600)-RELATED"/>
    <property type="match status" value="1"/>
</dbReference>
<dbReference type="InterPro" id="IPR036264">
    <property type="entry name" value="Bact_exopeptidase_dim_dom"/>
</dbReference>
<sequence>MGKVPNLSNAVIDEKSTTWLEDIYKKIHRHPELGMQEFQTTVLIKSIMDDLGVERIDLPGMDVGAACVIRGGKNGPTLALRADMDALPILEKTSLEYASENTGIMHACGHDFNTTVMLGVLKKTVEKYSNGNLRGNLKFIFQPAEETLEGAKRMIEAGILDNPGVDMIMMSHGDPDINVGQIALFKGYSHANSDNFSIELTGSGGHGSRPFQTQDLILAGSHLVSILQSIVSRDIDARDPAVISVCSFNAGNTFNVLPGSAKLTGTVRTLSDTVQSRIIQRMQETCDSLSSLFHIEAKLDYRVGVPSCVIDDDVEKLIRDAALRHLPEESIISSPTRMGGEDFAFYSRRVPAGVVRIGVTSVGSRKRGSTHSSTFQVDLAAIPVGVTVLSQVVDDFLSSEE</sequence>
<dbReference type="Pfam" id="PF01546">
    <property type="entry name" value="Peptidase_M20"/>
    <property type="match status" value="1"/>
</dbReference>
<dbReference type="Pfam" id="PF07687">
    <property type="entry name" value="M20_dimer"/>
    <property type="match status" value="1"/>
</dbReference>
<gene>
    <name evidence="2" type="ORF">L2W38_05440</name>
</gene>
<organism evidence="2 3">
    <name type="scientific">Dethiosulfovibrio marinus</name>
    <dbReference type="NCBI Taxonomy" id="133532"/>
    <lineage>
        <taxon>Bacteria</taxon>
        <taxon>Thermotogati</taxon>
        <taxon>Synergistota</taxon>
        <taxon>Synergistia</taxon>
        <taxon>Synergistales</taxon>
        <taxon>Dethiosulfovibrionaceae</taxon>
        <taxon>Dethiosulfovibrio</taxon>
    </lineage>
</organism>
<dbReference type="PANTHER" id="PTHR11014">
    <property type="entry name" value="PEPTIDASE M20 FAMILY MEMBER"/>
    <property type="match status" value="1"/>
</dbReference>
<evidence type="ECO:0000259" key="1">
    <source>
        <dbReference type="Pfam" id="PF07687"/>
    </source>
</evidence>
<dbReference type="PIRSF" id="PIRSF005962">
    <property type="entry name" value="Pept_M20D_amidohydro"/>
    <property type="match status" value="1"/>
</dbReference>
<dbReference type="InterPro" id="IPR002933">
    <property type="entry name" value="Peptidase_M20"/>
</dbReference>
<dbReference type="InterPro" id="IPR017439">
    <property type="entry name" value="Amidohydrolase"/>
</dbReference>
<evidence type="ECO:0000313" key="3">
    <source>
        <dbReference type="Proteomes" id="UP001200430"/>
    </source>
</evidence>
<dbReference type="SUPFAM" id="SSF55031">
    <property type="entry name" value="Bacterial exopeptidase dimerisation domain"/>
    <property type="match status" value="1"/>
</dbReference>
<evidence type="ECO:0000313" key="2">
    <source>
        <dbReference type="EMBL" id="MCF4142250.1"/>
    </source>
</evidence>
<dbReference type="InterPro" id="IPR011650">
    <property type="entry name" value="Peptidase_M20_dimer"/>
</dbReference>
<dbReference type="EMBL" id="JAKGUD010000004">
    <property type="protein sequence ID" value="MCF4142250.1"/>
    <property type="molecule type" value="Genomic_DNA"/>
</dbReference>
<dbReference type="RefSeq" id="WP_236099007.1">
    <property type="nucleotide sequence ID" value="NZ_JAKGUD010000004.1"/>
</dbReference>
<dbReference type="SUPFAM" id="SSF53187">
    <property type="entry name" value="Zn-dependent exopeptidases"/>
    <property type="match status" value="1"/>
</dbReference>